<evidence type="ECO:0000259" key="5">
    <source>
        <dbReference type="Pfam" id="PF22074"/>
    </source>
</evidence>
<reference evidence="6" key="1">
    <citation type="submission" date="2021-04" db="EMBL/GenBank/DDBJ databases">
        <authorList>
            <consortium name="Molecular Ecology Group"/>
        </authorList>
    </citation>
    <scope>NUCLEOTIDE SEQUENCE</scope>
</reference>
<dbReference type="InterPro" id="IPR054091">
    <property type="entry name" value="Cep192-like_D5"/>
</dbReference>
<dbReference type="Gene3D" id="2.60.40.10">
    <property type="entry name" value="Immunoglobulins"/>
    <property type="match status" value="2"/>
</dbReference>
<sequence length="771" mass="85335">ILPVVTPQTVLDILEVPETVFISEVCCVNLSLQSSFVMKNLLDKGVRCLMTIGEVTFNGRRINSNQCPFELKGQVVLSPSSSQTVQVMFRPKSQGEYSVNVEIRSQNMTNPQENRIYLLHLSGCSEEPALQISPVNDEIDFGEMIRGSTFCRSINIKNVGRATIPLRCSIFRKESALCNFTFYPENVKDVSSISLTTRPAEVGTVCSLSLPGKKDGQKILMETINIFCCAKETQNLAIRYMEKAEKFQALLTICVDVPIKDVLPLCKVKLQATAGMYKLHVDRDTLPIIAAPGKTGHGTVQIINSGNITMPVNIALEPWRDHFAISATKVCVPPGENCPVHVTFTPQATRGEQGDNIVKLMLQTEVSQSFVSVIGKIKATKTQIRCSVNSVSFGGVDLRQAQKQKISFYVDNDDDVKVCIRNPGSAFKLLTDEGNFVDSFDVSAKKGQKYDVFMLFSPSEVKGYSADLLIQVLYANRYAIPLSGYGGRSQVLIEEVHQNDTGGLSLDIGHLYPEQTVVRKFTVRNTGVRVCYVKASLYDTSRQVFATSHASVIPAALILPANETCDLFITMNPSKKEAELCLHECAIVAILKLTWGDEVARQHFILQPGQQSQKLVHDFDIPLTSMQKELVQAEMKGLPLPEDSYSALKKGMSVNKIGLYGVPLENQVSTVRNTTSRVEPYLNRPASSQRSVLTPVDANIKPMDSSKKMWALNPAELHFTGGDLKVRDFIQVINFSTNELQFSVEFDKKYITVVPSKVSWGNLSPQHCVHG</sequence>
<feature type="domain" description="Cep192-like" evidence="3">
    <location>
        <begin position="285"/>
        <end position="376"/>
    </location>
</feature>
<comment type="caution">
    <text evidence="6">The sequence shown here is derived from an EMBL/GenBank/DDBJ whole genome shotgun (WGS) entry which is preliminary data.</text>
</comment>
<gene>
    <name evidence="6" type="ORF">CUNI_LOCUS6297</name>
</gene>
<feature type="domain" description="Cep192-like" evidence="2">
    <location>
        <begin position="127"/>
        <end position="276"/>
    </location>
</feature>
<dbReference type="GO" id="GO:0000242">
    <property type="term" value="C:pericentriolar material"/>
    <property type="evidence" value="ECO:0007669"/>
    <property type="project" value="TreeGrafter"/>
</dbReference>
<dbReference type="GO" id="GO:0071539">
    <property type="term" value="P:protein localization to centrosome"/>
    <property type="evidence" value="ECO:0007669"/>
    <property type="project" value="InterPro"/>
</dbReference>
<feature type="non-terminal residue" evidence="6">
    <location>
        <position position="1"/>
    </location>
</feature>
<dbReference type="InterPro" id="IPR054090">
    <property type="entry name" value="Cep192_Spd-2-like_dom"/>
</dbReference>
<feature type="non-terminal residue" evidence="6">
    <location>
        <position position="771"/>
    </location>
</feature>
<dbReference type="PANTHER" id="PTHR16029:SF11">
    <property type="entry name" value="CENTROSOMAL PROTEIN OF 192 KDA"/>
    <property type="match status" value="1"/>
</dbReference>
<dbReference type="OrthoDB" id="67059at2759"/>
<organism evidence="6 7">
    <name type="scientific">Candidula unifasciata</name>
    <dbReference type="NCBI Taxonomy" id="100452"/>
    <lineage>
        <taxon>Eukaryota</taxon>
        <taxon>Metazoa</taxon>
        <taxon>Spiralia</taxon>
        <taxon>Lophotrochozoa</taxon>
        <taxon>Mollusca</taxon>
        <taxon>Gastropoda</taxon>
        <taxon>Heterobranchia</taxon>
        <taxon>Euthyneura</taxon>
        <taxon>Panpulmonata</taxon>
        <taxon>Eupulmonata</taxon>
        <taxon>Stylommatophora</taxon>
        <taxon>Helicina</taxon>
        <taxon>Helicoidea</taxon>
        <taxon>Geomitridae</taxon>
        <taxon>Candidula</taxon>
    </lineage>
</organism>
<dbReference type="InterPro" id="IPR054085">
    <property type="entry name" value="Cep192-like_D1"/>
</dbReference>
<dbReference type="Pfam" id="PF22060">
    <property type="entry name" value="Cep192_D1"/>
    <property type="match status" value="1"/>
</dbReference>
<evidence type="ECO:0000259" key="4">
    <source>
        <dbReference type="Pfam" id="PF22073"/>
    </source>
</evidence>
<dbReference type="GO" id="GO:0005737">
    <property type="term" value="C:cytoplasm"/>
    <property type="evidence" value="ECO:0007669"/>
    <property type="project" value="TreeGrafter"/>
</dbReference>
<evidence type="ECO:0000313" key="7">
    <source>
        <dbReference type="Proteomes" id="UP000678393"/>
    </source>
</evidence>
<dbReference type="Pfam" id="PF22074">
    <property type="entry name" value="Cep192_D5"/>
    <property type="match status" value="1"/>
</dbReference>
<dbReference type="EMBL" id="CAJHNH020000957">
    <property type="protein sequence ID" value="CAG5120739.1"/>
    <property type="molecule type" value="Genomic_DNA"/>
</dbReference>
<accession>A0A8S3YVB5</accession>
<dbReference type="GO" id="GO:0090307">
    <property type="term" value="P:mitotic spindle assembly"/>
    <property type="evidence" value="ECO:0007669"/>
    <property type="project" value="TreeGrafter"/>
</dbReference>
<evidence type="ECO:0000313" key="6">
    <source>
        <dbReference type="EMBL" id="CAG5120739.1"/>
    </source>
</evidence>
<evidence type="ECO:0000259" key="2">
    <source>
        <dbReference type="Pfam" id="PF22064"/>
    </source>
</evidence>
<dbReference type="GO" id="GO:0019901">
    <property type="term" value="F:protein kinase binding"/>
    <property type="evidence" value="ECO:0007669"/>
    <property type="project" value="TreeGrafter"/>
</dbReference>
<dbReference type="Proteomes" id="UP000678393">
    <property type="component" value="Unassembled WGS sequence"/>
</dbReference>
<feature type="domain" description="Cep192/Spd-2-like" evidence="4">
    <location>
        <begin position="382"/>
        <end position="487"/>
    </location>
</feature>
<dbReference type="GO" id="GO:0090222">
    <property type="term" value="P:centrosome-templated microtubule nucleation"/>
    <property type="evidence" value="ECO:0007669"/>
    <property type="project" value="InterPro"/>
</dbReference>
<dbReference type="PANTHER" id="PTHR16029">
    <property type="entry name" value="CENTROSOMAL PROTEIN OF 192 KDA"/>
    <property type="match status" value="1"/>
</dbReference>
<dbReference type="InterPro" id="IPR054086">
    <property type="entry name" value="Cep192-like_D2"/>
</dbReference>
<name>A0A8S3YVB5_9EUPU</name>
<dbReference type="InterPro" id="IPR054089">
    <property type="entry name" value="Cep192-like_D3"/>
</dbReference>
<dbReference type="InterPro" id="IPR013783">
    <property type="entry name" value="Ig-like_fold"/>
</dbReference>
<evidence type="ECO:0000259" key="3">
    <source>
        <dbReference type="Pfam" id="PF22067"/>
    </source>
</evidence>
<keyword evidence="7" id="KW-1185">Reference proteome</keyword>
<dbReference type="AlphaFoldDB" id="A0A8S3YVB5"/>
<protein>
    <submittedName>
        <fullName evidence="6">Uncharacterized protein</fullName>
    </submittedName>
</protein>
<dbReference type="GO" id="GO:0051298">
    <property type="term" value="P:centrosome duplication"/>
    <property type="evidence" value="ECO:0007669"/>
    <property type="project" value="InterPro"/>
</dbReference>
<dbReference type="Pfam" id="PF22064">
    <property type="entry name" value="Cep192_D2"/>
    <property type="match status" value="1"/>
</dbReference>
<dbReference type="Pfam" id="PF22073">
    <property type="entry name" value="Cep192_D4"/>
    <property type="match status" value="1"/>
</dbReference>
<feature type="domain" description="Cep192-like" evidence="1">
    <location>
        <begin position="14"/>
        <end position="114"/>
    </location>
</feature>
<dbReference type="Pfam" id="PF22067">
    <property type="entry name" value="Cep192_D3"/>
    <property type="match status" value="1"/>
</dbReference>
<dbReference type="GO" id="GO:0005814">
    <property type="term" value="C:centriole"/>
    <property type="evidence" value="ECO:0007669"/>
    <property type="project" value="TreeGrafter"/>
</dbReference>
<proteinExistence type="predicted"/>
<dbReference type="InterPro" id="IPR039103">
    <property type="entry name" value="Spd-2/CEP192"/>
</dbReference>
<feature type="domain" description="Cep192-like" evidence="5">
    <location>
        <begin position="501"/>
        <end position="605"/>
    </location>
</feature>
<evidence type="ECO:0000259" key="1">
    <source>
        <dbReference type="Pfam" id="PF22060"/>
    </source>
</evidence>